<sequence length="244" mass="25980">MRRQRRFRASRLGVMATLAVCGLLLATSARVSGGNDLRQADGDLAQLAAAQTRSAARKNSRIIDLQHQVDRLTAAEGVADGRVRAATNRAEARGRAAGLDAVHGPSLTVTLDDAPRGRPQPSGVTSDDVVIHQQDVQAVVNALWAGGAEAVAIQGKRLVSTSAVRCVGNTLRLQGRVYSPPYVISAVGDRAAMRSALGASKQLTIYRQYVDWVGLGWNVTSKDSDTVDGYEGPTELKYATVPHR</sequence>
<dbReference type="RefSeq" id="WP_179426060.1">
    <property type="nucleotide sequence ID" value="NZ_JACBZP010000001.1"/>
</dbReference>
<proteinExistence type="inferred from homology"/>
<organism evidence="3 4">
    <name type="scientific">Spelaeicoccus albus</name>
    <dbReference type="NCBI Taxonomy" id="1280376"/>
    <lineage>
        <taxon>Bacteria</taxon>
        <taxon>Bacillati</taxon>
        <taxon>Actinomycetota</taxon>
        <taxon>Actinomycetes</taxon>
        <taxon>Micrococcales</taxon>
        <taxon>Brevibacteriaceae</taxon>
        <taxon>Spelaeicoccus</taxon>
    </lineage>
</organism>
<dbReference type="InterPro" id="IPR010273">
    <property type="entry name" value="DUF881"/>
</dbReference>
<dbReference type="AlphaFoldDB" id="A0A7Z0AAI2"/>
<evidence type="ECO:0000313" key="3">
    <source>
        <dbReference type="EMBL" id="NYI66603.1"/>
    </source>
</evidence>
<keyword evidence="2" id="KW-0732">Signal</keyword>
<evidence type="ECO:0000313" key="4">
    <source>
        <dbReference type="Proteomes" id="UP000539111"/>
    </source>
</evidence>
<accession>A0A7Z0AAI2</accession>
<comment type="similarity">
    <text evidence="1">Belongs to the UPF0749 family.</text>
</comment>
<protein>
    <submittedName>
        <fullName evidence="3">Uncharacterized protein YlxW (UPF0749 family)</fullName>
    </submittedName>
</protein>
<dbReference type="Gene3D" id="3.30.70.1880">
    <property type="entry name" value="Protein of unknown function DUF881"/>
    <property type="match status" value="1"/>
</dbReference>
<dbReference type="PANTHER" id="PTHR37313">
    <property type="entry name" value="UPF0749 PROTEIN RV1825"/>
    <property type="match status" value="1"/>
</dbReference>
<feature type="chain" id="PRO_5030716338" evidence="2">
    <location>
        <begin position="32"/>
        <end position="244"/>
    </location>
</feature>
<dbReference type="Pfam" id="PF05949">
    <property type="entry name" value="DUF881"/>
    <property type="match status" value="1"/>
</dbReference>
<feature type="signal peptide" evidence="2">
    <location>
        <begin position="1"/>
        <end position="31"/>
    </location>
</feature>
<dbReference type="PANTHER" id="PTHR37313:SF4">
    <property type="entry name" value="CONSERVED MEMBRANE PROTEIN-RELATED"/>
    <property type="match status" value="1"/>
</dbReference>
<comment type="caution">
    <text evidence="3">The sequence shown here is derived from an EMBL/GenBank/DDBJ whole genome shotgun (WGS) entry which is preliminary data.</text>
</comment>
<keyword evidence="4" id="KW-1185">Reference proteome</keyword>
<gene>
    <name evidence="3" type="ORF">BJY26_000909</name>
</gene>
<dbReference type="Proteomes" id="UP000539111">
    <property type="component" value="Unassembled WGS sequence"/>
</dbReference>
<name>A0A7Z0AAI2_9MICO</name>
<evidence type="ECO:0000256" key="1">
    <source>
        <dbReference type="ARBA" id="ARBA00009108"/>
    </source>
</evidence>
<dbReference type="EMBL" id="JACBZP010000001">
    <property type="protein sequence ID" value="NYI66603.1"/>
    <property type="molecule type" value="Genomic_DNA"/>
</dbReference>
<evidence type="ECO:0000256" key="2">
    <source>
        <dbReference type="SAM" id="SignalP"/>
    </source>
</evidence>
<dbReference type="GO" id="GO:0005886">
    <property type="term" value="C:plasma membrane"/>
    <property type="evidence" value="ECO:0007669"/>
    <property type="project" value="TreeGrafter"/>
</dbReference>
<reference evidence="3 4" key="1">
    <citation type="submission" date="2020-07" db="EMBL/GenBank/DDBJ databases">
        <title>Sequencing the genomes of 1000 actinobacteria strains.</title>
        <authorList>
            <person name="Klenk H.-P."/>
        </authorList>
    </citation>
    <scope>NUCLEOTIDE SEQUENCE [LARGE SCALE GENOMIC DNA]</scope>
    <source>
        <strain evidence="3 4">DSM 26341</strain>
    </source>
</reference>